<reference evidence="2 3" key="1">
    <citation type="submission" date="2020-01" db="EMBL/GenBank/DDBJ databases">
        <title>Novel species isolated from a subtropical stream in China.</title>
        <authorList>
            <person name="Lu H."/>
        </authorList>
    </citation>
    <scope>NUCLEOTIDE SEQUENCE [LARGE SCALE GENOMIC DNA]</scope>
    <source>
        <strain evidence="2 3">FT82W</strain>
    </source>
</reference>
<feature type="domain" description="N-acetyltransferase" evidence="1">
    <location>
        <begin position="1"/>
        <end position="131"/>
    </location>
</feature>
<sequence length="272" mass="29491">MTEDDVEAAHKLSLAARWPHRLDDWKFIQRLGAGYVALFQDMLIGTALCWGHGTEFASIGMVIVSPDFQGQGVGRQLMAMVMTELGRRNLTLSATTAGINLYRQLGFEEIGKIHQHQGTVFTTKLMGLQPGERIRPMGASDVAKLTTLGARATGMPRGTVLAALREVAEGVVIDRYDEVIGCALLRRFGHGYAIGPVIAPDIERAKALISHWTGTYAGAFLRIDVTDSSGLSDWLTEIGLVQVDSVTSMVRGQAPLADKALRQYAIINQALG</sequence>
<gene>
    <name evidence="2" type="ORF">GTP91_19585</name>
</gene>
<evidence type="ECO:0000313" key="2">
    <source>
        <dbReference type="EMBL" id="MYM89365.1"/>
    </source>
</evidence>
<dbReference type="InterPro" id="IPR052729">
    <property type="entry name" value="Acyl/Acetyltrans_Enzymes"/>
</dbReference>
<dbReference type="InterPro" id="IPR000182">
    <property type="entry name" value="GNAT_dom"/>
</dbReference>
<name>A0A845G7J2_9BURK</name>
<dbReference type="Pfam" id="PF13508">
    <property type="entry name" value="Acetyltransf_7"/>
    <property type="match status" value="1"/>
</dbReference>
<dbReference type="Proteomes" id="UP000470302">
    <property type="component" value="Unassembled WGS sequence"/>
</dbReference>
<dbReference type="Gene3D" id="3.40.630.90">
    <property type="match status" value="1"/>
</dbReference>
<accession>A0A845G7J2</accession>
<dbReference type="SUPFAM" id="SSF55729">
    <property type="entry name" value="Acyl-CoA N-acyltransferases (Nat)"/>
    <property type="match status" value="1"/>
</dbReference>
<comment type="caution">
    <text evidence="2">The sequence shown here is derived from an EMBL/GenBank/DDBJ whole genome shotgun (WGS) entry which is preliminary data.</text>
</comment>
<dbReference type="PANTHER" id="PTHR47237:SF2">
    <property type="entry name" value="BLL4206 PROTEIN"/>
    <property type="match status" value="1"/>
</dbReference>
<proteinExistence type="predicted"/>
<evidence type="ECO:0000259" key="1">
    <source>
        <dbReference type="PROSITE" id="PS51186"/>
    </source>
</evidence>
<keyword evidence="2" id="KW-0808">Transferase</keyword>
<dbReference type="PROSITE" id="PS51186">
    <property type="entry name" value="GNAT"/>
    <property type="match status" value="1"/>
</dbReference>
<dbReference type="InterPro" id="IPR041496">
    <property type="entry name" value="YitH/HolE_GNAT"/>
</dbReference>
<dbReference type="PANTHER" id="PTHR47237">
    <property type="entry name" value="SLL0310 PROTEIN"/>
    <property type="match status" value="1"/>
</dbReference>
<dbReference type="CDD" id="cd04301">
    <property type="entry name" value="NAT_SF"/>
    <property type="match status" value="1"/>
</dbReference>
<dbReference type="InterPro" id="IPR016181">
    <property type="entry name" value="Acyl_CoA_acyltransferase"/>
</dbReference>
<dbReference type="GO" id="GO:0016747">
    <property type="term" value="F:acyltransferase activity, transferring groups other than amino-acyl groups"/>
    <property type="evidence" value="ECO:0007669"/>
    <property type="project" value="InterPro"/>
</dbReference>
<dbReference type="Gene3D" id="3.40.630.30">
    <property type="match status" value="1"/>
</dbReference>
<evidence type="ECO:0000313" key="3">
    <source>
        <dbReference type="Proteomes" id="UP000470302"/>
    </source>
</evidence>
<dbReference type="AlphaFoldDB" id="A0A845G7J2"/>
<dbReference type="Pfam" id="PF18014">
    <property type="entry name" value="Acetyltransf_18"/>
    <property type="match status" value="1"/>
</dbReference>
<protein>
    <submittedName>
        <fullName evidence="2">GNAT family N-acetyltransferase</fullName>
    </submittedName>
</protein>
<organism evidence="2 3">
    <name type="scientific">Duganella vulcania</name>
    <dbReference type="NCBI Taxonomy" id="2692166"/>
    <lineage>
        <taxon>Bacteria</taxon>
        <taxon>Pseudomonadati</taxon>
        <taxon>Pseudomonadota</taxon>
        <taxon>Betaproteobacteria</taxon>
        <taxon>Burkholderiales</taxon>
        <taxon>Oxalobacteraceae</taxon>
        <taxon>Telluria group</taxon>
        <taxon>Duganella</taxon>
    </lineage>
</organism>
<dbReference type="RefSeq" id="WP_161098313.1">
    <property type="nucleotide sequence ID" value="NZ_WWCW01000072.1"/>
</dbReference>
<dbReference type="EMBL" id="WWCW01000072">
    <property type="protein sequence ID" value="MYM89365.1"/>
    <property type="molecule type" value="Genomic_DNA"/>
</dbReference>